<keyword evidence="3" id="KW-1185">Reference proteome</keyword>
<sequence length="145" mass="16969">MEYLEGQSRRNNLVFEGVLESQGESWADAEAKVKKILTEKLQLPPTVELERVHRVGRPDGERSRPRPIVAKLLRWKDRDTILHRAKQLKGTNIYINEDYTDAVKRKRKELMPELRAARERGEIAFLRYDKLIVHPRTTSTPNQGR</sequence>
<dbReference type="Proteomes" id="UP001497482">
    <property type="component" value="Chromosome 7"/>
</dbReference>
<reference evidence="1 3" key="1">
    <citation type="submission" date="2024-04" db="EMBL/GenBank/DDBJ databases">
        <authorList>
            <person name="Waldvogel A.-M."/>
            <person name="Schoenle A."/>
        </authorList>
    </citation>
    <scope>NUCLEOTIDE SEQUENCE [LARGE SCALE GENOMIC DNA]</scope>
</reference>
<dbReference type="Proteomes" id="UP001497482">
    <property type="component" value="Chromosome 9"/>
</dbReference>
<evidence type="ECO:0000313" key="3">
    <source>
        <dbReference type="Proteomes" id="UP001497482"/>
    </source>
</evidence>
<accession>A0AAV2MB08</accession>
<name>A0AAV2MB08_KNICA</name>
<dbReference type="EMBL" id="OZ035829">
    <property type="protein sequence ID" value="CAL1610321.1"/>
    <property type="molecule type" value="Genomic_DNA"/>
</dbReference>
<dbReference type="EMBL" id="OZ035831">
    <property type="protein sequence ID" value="CAL1616379.1"/>
    <property type="molecule type" value="Genomic_DNA"/>
</dbReference>
<dbReference type="Gene3D" id="3.30.70.1820">
    <property type="entry name" value="L1 transposable element, RRM domain"/>
    <property type="match status" value="1"/>
</dbReference>
<dbReference type="PANTHER" id="PTHR11505">
    <property type="entry name" value="L1 TRANSPOSABLE ELEMENT-RELATED"/>
    <property type="match status" value="1"/>
</dbReference>
<evidence type="ECO:0000313" key="1">
    <source>
        <dbReference type="EMBL" id="CAL1610321.1"/>
    </source>
</evidence>
<organism evidence="1 3">
    <name type="scientific">Knipowitschia caucasica</name>
    <name type="common">Caucasian dwarf goby</name>
    <name type="synonym">Pomatoschistus caucasicus</name>
    <dbReference type="NCBI Taxonomy" id="637954"/>
    <lineage>
        <taxon>Eukaryota</taxon>
        <taxon>Metazoa</taxon>
        <taxon>Chordata</taxon>
        <taxon>Craniata</taxon>
        <taxon>Vertebrata</taxon>
        <taxon>Euteleostomi</taxon>
        <taxon>Actinopterygii</taxon>
        <taxon>Neopterygii</taxon>
        <taxon>Teleostei</taxon>
        <taxon>Neoteleostei</taxon>
        <taxon>Acanthomorphata</taxon>
        <taxon>Gobiaria</taxon>
        <taxon>Gobiiformes</taxon>
        <taxon>Gobioidei</taxon>
        <taxon>Gobiidae</taxon>
        <taxon>Gobiinae</taxon>
        <taxon>Knipowitschia</taxon>
    </lineage>
</organism>
<gene>
    <name evidence="1" type="ORF">KC01_LOCUS36963</name>
    <name evidence="2" type="ORF">KC01_LOCUS42147</name>
</gene>
<protein>
    <submittedName>
        <fullName evidence="1">Uncharacterized protein</fullName>
    </submittedName>
</protein>
<dbReference type="InterPro" id="IPR004244">
    <property type="entry name" value="Transposase_22"/>
</dbReference>
<dbReference type="AlphaFoldDB" id="A0AAV2MB08"/>
<proteinExistence type="predicted"/>
<evidence type="ECO:0000313" key="2">
    <source>
        <dbReference type="EMBL" id="CAL1616379.1"/>
    </source>
</evidence>